<dbReference type="EMBL" id="JACRSY010000004">
    <property type="protein sequence ID" value="MBC8578636.1"/>
    <property type="molecule type" value="Genomic_DNA"/>
</dbReference>
<dbReference type="Proteomes" id="UP000655830">
    <property type="component" value="Unassembled WGS sequence"/>
</dbReference>
<gene>
    <name evidence="1" type="ORF">H8718_03720</name>
</gene>
<comment type="caution">
    <text evidence="1">The sequence shown here is derived from an EMBL/GenBank/DDBJ whole genome shotgun (WGS) entry which is preliminary data.</text>
</comment>
<proteinExistence type="predicted"/>
<organism evidence="1 2">
    <name type="scientific">Zhenhengia yiwuensis</name>
    <dbReference type="NCBI Taxonomy" id="2763666"/>
    <lineage>
        <taxon>Bacteria</taxon>
        <taxon>Bacillati</taxon>
        <taxon>Bacillota</taxon>
        <taxon>Clostridia</taxon>
        <taxon>Lachnospirales</taxon>
        <taxon>Lachnospiraceae</taxon>
        <taxon>Zhenhengia</taxon>
    </lineage>
</organism>
<evidence type="ECO:0000313" key="2">
    <source>
        <dbReference type="Proteomes" id="UP000655830"/>
    </source>
</evidence>
<dbReference type="RefSeq" id="WP_177670174.1">
    <property type="nucleotide sequence ID" value="NZ_JACRSY010000004.1"/>
</dbReference>
<accession>A0A926ECV1</accession>
<dbReference type="InterPro" id="IPR043779">
    <property type="entry name" value="DUF5721"/>
</dbReference>
<sequence length="138" mass="16263">MNKLLKSELFDNFIFREAVMHTAFKSVLDGHRNKDFYNTDEQEDLSEYLNWGEVRPYIYHIVIGTKSPSYFKIILSTNTTKTTVISNEVDTFFVNITFKNGDIQVSTGVAYKTFTLDKSPEKIWDEKIKNFLFKYEFL</sequence>
<dbReference type="Pfam" id="PF18988">
    <property type="entry name" value="DUF5721"/>
    <property type="match status" value="1"/>
</dbReference>
<dbReference type="AlphaFoldDB" id="A0A926ECV1"/>
<protein>
    <submittedName>
        <fullName evidence="1">Uncharacterized protein</fullName>
    </submittedName>
</protein>
<reference evidence="1" key="1">
    <citation type="submission" date="2020-08" db="EMBL/GenBank/DDBJ databases">
        <title>Genome public.</title>
        <authorList>
            <person name="Liu C."/>
            <person name="Sun Q."/>
        </authorList>
    </citation>
    <scope>NUCLEOTIDE SEQUENCE</scope>
    <source>
        <strain evidence="1">NSJ-12</strain>
    </source>
</reference>
<name>A0A926ECV1_9FIRM</name>
<keyword evidence="2" id="KW-1185">Reference proteome</keyword>
<evidence type="ECO:0000313" key="1">
    <source>
        <dbReference type="EMBL" id="MBC8578636.1"/>
    </source>
</evidence>